<reference evidence="3" key="1">
    <citation type="submission" date="2023-07" db="EMBL/GenBank/DDBJ databases">
        <title>30 novel species of actinomycetes from the DSMZ collection.</title>
        <authorList>
            <person name="Nouioui I."/>
        </authorList>
    </citation>
    <scope>NUCLEOTIDE SEQUENCE [LARGE SCALE GENOMIC DNA]</scope>
    <source>
        <strain evidence="3">DSM 44399</strain>
    </source>
</reference>
<dbReference type="InterPro" id="IPR024747">
    <property type="entry name" value="Pyridox_Oxase-rel"/>
</dbReference>
<evidence type="ECO:0000256" key="1">
    <source>
        <dbReference type="SAM" id="MobiDB-lite"/>
    </source>
</evidence>
<dbReference type="RefSeq" id="WP_311422297.1">
    <property type="nucleotide sequence ID" value="NZ_JAVREH010000006.1"/>
</dbReference>
<dbReference type="PANTHER" id="PTHR34071">
    <property type="entry name" value="5-NITROIMIDAZOLE ANTIBIOTICS RESISTANCE PROTEIN, NIMA-FAMILY-RELATED PROTEIN-RELATED"/>
    <property type="match status" value="1"/>
</dbReference>
<name>A0ABU2JA31_9ACTN</name>
<keyword evidence="3" id="KW-1185">Reference proteome</keyword>
<dbReference type="SUPFAM" id="SSF50475">
    <property type="entry name" value="FMN-binding split barrel"/>
    <property type="match status" value="1"/>
</dbReference>
<organism evidence="2 3">
    <name type="scientific">Jatrophihabitans lederbergiae</name>
    <dbReference type="NCBI Taxonomy" id="3075547"/>
    <lineage>
        <taxon>Bacteria</taxon>
        <taxon>Bacillati</taxon>
        <taxon>Actinomycetota</taxon>
        <taxon>Actinomycetes</taxon>
        <taxon>Jatrophihabitantales</taxon>
        <taxon>Jatrophihabitantaceae</taxon>
        <taxon>Jatrophihabitans</taxon>
    </lineage>
</organism>
<feature type="region of interest" description="Disordered" evidence="1">
    <location>
        <begin position="191"/>
        <end position="225"/>
    </location>
</feature>
<gene>
    <name evidence="2" type="ORF">RM423_07015</name>
</gene>
<evidence type="ECO:0000313" key="2">
    <source>
        <dbReference type="EMBL" id="MDT0261143.1"/>
    </source>
</evidence>
<feature type="compositionally biased region" description="Polar residues" evidence="1">
    <location>
        <begin position="207"/>
        <end position="225"/>
    </location>
</feature>
<comment type="caution">
    <text evidence="2">The sequence shown here is derived from an EMBL/GenBank/DDBJ whole genome shotgun (WGS) entry which is preliminary data.</text>
</comment>
<evidence type="ECO:0000313" key="3">
    <source>
        <dbReference type="Proteomes" id="UP001183176"/>
    </source>
</evidence>
<accession>A0ABU2JA31</accession>
<dbReference type="Proteomes" id="UP001183176">
    <property type="component" value="Unassembled WGS sequence"/>
</dbReference>
<dbReference type="PANTHER" id="PTHR34071:SF2">
    <property type="entry name" value="FLAVIN-NUCLEOTIDE-BINDING PROTEIN"/>
    <property type="match status" value="1"/>
</dbReference>
<dbReference type="Gene3D" id="2.30.110.10">
    <property type="entry name" value="Electron Transport, Fmn-binding Protein, Chain A"/>
    <property type="match status" value="1"/>
</dbReference>
<dbReference type="Pfam" id="PF12900">
    <property type="entry name" value="Pyridox_ox_2"/>
    <property type="match status" value="1"/>
</dbReference>
<dbReference type="InterPro" id="IPR012349">
    <property type="entry name" value="Split_barrel_FMN-bd"/>
</dbReference>
<proteinExistence type="predicted"/>
<sequence>MTQASYPRTAQTTPTRHSDRVTYDRTAVHSVLDEAVLCHVGYVLDGRPVVLPQLHARVGEQLYLHGSSGARAMRAAADGGLAVCVTVTLIDGLVLARSAFNHSINYRSVVVHGIAAEVSNEAEKQAALAALVDAVVPGRSAAVRGPSRKELAATTVLRLALESVSIKTRTGPPGDDESDLDLPYWAGVLPLTQAPGPPAPAPGLAPSISTPDHVTAWTRPTTPSS</sequence>
<protein>
    <submittedName>
        <fullName evidence="2">Pyridoxamine 5'-phosphate oxidase family protein</fullName>
    </submittedName>
</protein>
<dbReference type="EMBL" id="JAVREH010000006">
    <property type="protein sequence ID" value="MDT0261143.1"/>
    <property type="molecule type" value="Genomic_DNA"/>
</dbReference>